<evidence type="ECO:0000313" key="3">
    <source>
        <dbReference type="Proteomes" id="UP001290861"/>
    </source>
</evidence>
<protein>
    <submittedName>
        <fullName evidence="2">Uncharacterized protein</fullName>
    </submittedName>
</protein>
<proteinExistence type="predicted"/>
<name>A0ABU5MSX7_9BACT</name>
<dbReference type="EMBL" id="JARVCO010000002">
    <property type="protein sequence ID" value="MDZ8117243.1"/>
    <property type="molecule type" value="Genomic_DNA"/>
</dbReference>
<evidence type="ECO:0000313" key="2">
    <source>
        <dbReference type="EMBL" id="MDZ8117243.1"/>
    </source>
</evidence>
<evidence type="ECO:0000256" key="1">
    <source>
        <dbReference type="SAM" id="MobiDB-lite"/>
    </source>
</evidence>
<keyword evidence="3" id="KW-1185">Reference proteome</keyword>
<feature type="region of interest" description="Disordered" evidence="1">
    <location>
        <begin position="1"/>
        <end position="33"/>
    </location>
</feature>
<accession>A0ABU5MSX7</accession>
<organism evidence="2 3">
    <name type="scientific">Pontiella agarivorans</name>
    <dbReference type="NCBI Taxonomy" id="3038953"/>
    <lineage>
        <taxon>Bacteria</taxon>
        <taxon>Pseudomonadati</taxon>
        <taxon>Kiritimatiellota</taxon>
        <taxon>Kiritimatiellia</taxon>
        <taxon>Kiritimatiellales</taxon>
        <taxon>Pontiellaceae</taxon>
        <taxon>Pontiella</taxon>
    </lineage>
</organism>
<feature type="compositionally biased region" description="Low complexity" evidence="1">
    <location>
        <begin position="1"/>
        <end position="12"/>
    </location>
</feature>
<comment type="caution">
    <text evidence="2">The sequence shown here is derived from an EMBL/GenBank/DDBJ whole genome shotgun (WGS) entry which is preliminary data.</text>
</comment>
<reference evidence="2 3" key="1">
    <citation type="journal article" date="2024" name="Appl. Environ. Microbiol.">
        <title>Pontiella agarivorans sp. nov., a novel marine anaerobic bacterium capable of degrading macroalgal polysaccharides and fixing nitrogen.</title>
        <authorList>
            <person name="Liu N."/>
            <person name="Kivenson V."/>
            <person name="Peng X."/>
            <person name="Cui Z."/>
            <person name="Lankiewicz T.S."/>
            <person name="Gosselin K.M."/>
            <person name="English C.J."/>
            <person name="Blair E.M."/>
            <person name="O'Malley M.A."/>
            <person name="Valentine D.L."/>
        </authorList>
    </citation>
    <scope>NUCLEOTIDE SEQUENCE [LARGE SCALE GENOMIC DNA]</scope>
    <source>
        <strain evidence="2 3">NLcol2</strain>
    </source>
</reference>
<dbReference type="RefSeq" id="WP_322607046.1">
    <property type="nucleotide sequence ID" value="NZ_JARVCO010000002.1"/>
</dbReference>
<sequence>MEIGFTTSSTTTVGYHTNLPKPTHAPSSGNECDRARTSDKALLLSRSLATLKEQMLPREEILQRFSSDRDAPVELDAASLDRIIDQL</sequence>
<dbReference type="Proteomes" id="UP001290861">
    <property type="component" value="Unassembled WGS sequence"/>
</dbReference>
<gene>
    <name evidence="2" type="ORF">P9H32_01280</name>
</gene>